<evidence type="ECO:0000256" key="1">
    <source>
        <dbReference type="ARBA" id="ARBA00022460"/>
    </source>
</evidence>
<dbReference type="EMBL" id="KB632297">
    <property type="protein sequence ID" value="ERL91696.1"/>
    <property type="molecule type" value="Genomic_DNA"/>
</dbReference>
<dbReference type="PANTHER" id="PTHR10380:SF173">
    <property type="entry name" value="CUTICULAR PROTEIN 47EF, ISOFORM C-RELATED"/>
    <property type="match status" value="1"/>
</dbReference>
<evidence type="ECO:0000256" key="2">
    <source>
        <dbReference type="PROSITE-ProRule" id="PRU00497"/>
    </source>
</evidence>
<proteinExistence type="predicted"/>
<dbReference type="OrthoDB" id="6372059at2759"/>
<dbReference type="Proteomes" id="UP000030742">
    <property type="component" value="Unassembled WGS sequence"/>
</dbReference>
<dbReference type="InterPro" id="IPR031311">
    <property type="entry name" value="CHIT_BIND_RR_consensus"/>
</dbReference>
<keyword evidence="1 2" id="KW-0193">Cuticle</keyword>
<dbReference type="InterPro" id="IPR050468">
    <property type="entry name" value="Cuticle_Struct_Prot"/>
</dbReference>
<dbReference type="InterPro" id="IPR000618">
    <property type="entry name" value="Insect_cuticle"/>
</dbReference>
<protein>
    <submittedName>
        <fullName evidence="4">Uncharacterized protein</fullName>
    </submittedName>
</protein>
<feature type="region of interest" description="Disordered" evidence="3">
    <location>
        <begin position="89"/>
        <end position="146"/>
    </location>
</feature>
<dbReference type="PROSITE" id="PS51155">
    <property type="entry name" value="CHIT_BIND_RR_2"/>
    <property type="match status" value="1"/>
</dbReference>
<dbReference type="PANTHER" id="PTHR10380">
    <property type="entry name" value="CUTICLE PROTEIN"/>
    <property type="match status" value="1"/>
</dbReference>
<evidence type="ECO:0000313" key="4">
    <source>
        <dbReference type="EMBL" id="ERL91696.1"/>
    </source>
</evidence>
<dbReference type="STRING" id="77166.U4UNG8"/>
<dbReference type="PROSITE" id="PS00233">
    <property type="entry name" value="CHIT_BIND_RR_1"/>
    <property type="match status" value="1"/>
</dbReference>
<gene>
    <name evidence="4" type="ORF">D910_09023</name>
</gene>
<evidence type="ECO:0000256" key="3">
    <source>
        <dbReference type="SAM" id="MobiDB-lite"/>
    </source>
</evidence>
<evidence type="ECO:0000313" key="5">
    <source>
        <dbReference type="Proteomes" id="UP000030742"/>
    </source>
</evidence>
<dbReference type="GO" id="GO:0008010">
    <property type="term" value="F:structural constituent of chitin-based larval cuticle"/>
    <property type="evidence" value="ECO:0007669"/>
    <property type="project" value="TreeGrafter"/>
</dbReference>
<organism evidence="4 5">
    <name type="scientific">Dendroctonus ponderosae</name>
    <name type="common">Mountain pine beetle</name>
    <dbReference type="NCBI Taxonomy" id="77166"/>
    <lineage>
        <taxon>Eukaryota</taxon>
        <taxon>Metazoa</taxon>
        <taxon>Ecdysozoa</taxon>
        <taxon>Arthropoda</taxon>
        <taxon>Hexapoda</taxon>
        <taxon>Insecta</taxon>
        <taxon>Pterygota</taxon>
        <taxon>Neoptera</taxon>
        <taxon>Endopterygota</taxon>
        <taxon>Coleoptera</taxon>
        <taxon>Polyphaga</taxon>
        <taxon>Cucujiformia</taxon>
        <taxon>Curculionidae</taxon>
        <taxon>Scolytinae</taxon>
        <taxon>Dendroctonus</taxon>
    </lineage>
</organism>
<dbReference type="AlphaFoldDB" id="U4UNG8"/>
<sequence length="146" mass="15372">MEMGDRARYTGHLEMVLVLELVRVLMLKRQLFHTKMKMMAVEPINGADETGELKNAGSEAEAQSAVGSFSYTAPDGTEIKIEYTADENGFVPKGDHLPTPPPIPPEILKSLEDNAAEEAAGGGNGNGYPSSGGNGNGAGGGNGYKY</sequence>
<accession>U4UNG8</accession>
<feature type="compositionally biased region" description="Gly residues" evidence="3">
    <location>
        <begin position="120"/>
        <end position="146"/>
    </location>
</feature>
<dbReference type="Pfam" id="PF00379">
    <property type="entry name" value="Chitin_bind_4"/>
    <property type="match status" value="1"/>
</dbReference>
<name>U4UNG8_DENPD</name>
<reference evidence="4 5" key="1">
    <citation type="journal article" date="2013" name="Genome Biol.">
        <title>Draft genome of the mountain pine beetle, Dendroctonus ponderosae Hopkins, a major forest pest.</title>
        <authorList>
            <person name="Keeling C.I."/>
            <person name="Yuen M.M."/>
            <person name="Liao N.Y."/>
            <person name="Docking T.R."/>
            <person name="Chan S.K."/>
            <person name="Taylor G.A."/>
            <person name="Palmquist D.L."/>
            <person name="Jackman S.D."/>
            <person name="Nguyen A."/>
            <person name="Li M."/>
            <person name="Henderson H."/>
            <person name="Janes J.K."/>
            <person name="Zhao Y."/>
            <person name="Pandoh P."/>
            <person name="Moore R."/>
            <person name="Sperling F.A."/>
            <person name="Huber D.P."/>
            <person name="Birol I."/>
            <person name="Jones S.J."/>
            <person name="Bohlmann J."/>
        </authorList>
    </citation>
    <scope>NUCLEOTIDE SEQUENCE</scope>
</reference>
<dbReference type="GO" id="GO:0062129">
    <property type="term" value="C:chitin-based extracellular matrix"/>
    <property type="evidence" value="ECO:0007669"/>
    <property type="project" value="TreeGrafter"/>
</dbReference>